<dbReference type="Proteomes" id="UP001595799">
    <property type="component" value="Unassembled WGS sequence"/>
</dbReference>
<accession>A0ABV8UNJ2</accession>
<keyword evidence="3" id="KW-1185">Reference proteome</keyword>
<sequence>MDKFAVQGLETPQTAPLRHVDKQAEHPDFPTFRQASSLEEAVHLA</sequence>
<feature type="compositionally biased region" description="Basic and acidic residues" evidence="1">
    <location>
        <begin position="18"/>
        <end position="27"/>
    </location>
</feature>
<evidence type="ECO:0000256" key="1">
    <source>
        <dbReference type="SAM" id="MobiDB-lite"/>
    </source>
</evidence>
<name>A0ABV8UNJ2_9PROT</name>
<protein>
    <submittedName>
        <fullName evidence="2">Uncharacterized protein</fullName>
    </submittedName>
</protein>
<feature type="region of interest" description="Disordered" evidence="1">
    <location>
        <begin position="1"/>
        <end position="27"/>
    </location>
</feature>
<comment type="caution">
    <text evidence="2">The sequence shown here is derived from an EMBL/GenBank/DDBJ whole genome shotgun (WGS) entry which is preliminary data.</text>
</comment>
<dbReference type="RefSeq" id="WP_382422651.1">
    <property type="nucleotide sequence ID" value="NZ_JBHSCW010000006.1"/>
</dbReference>
<reference evidence="3" key="1">
    <citation type="journal article" date="2019" name="Int. J. Syst. Evol. Microbiol.">
        <title>The Global Catalogue of Microorganisms (GCM) 10K type strain sequencing project: providing services to taxonomists for standard genome sequencing and annotation.</title>
        <authorList>
            <consortium name="The Broad Institute Genomics Platform"/>
            <consortium name="The Broad Institute Genome Sequencing Center for Infectious Disease"/>
            <person name="Wu L."/>
            <person name="Ma J."/>
        </authorList>
    </citation>
    <scope>NUCLEOTIDE SEQUENCE [LARGE SCALE GENOMIC DNA]</scope>
    <source>
        <strain evidence="3">CECT 8472</strain>
    </source>
</reference>
<proteinExistence type="predicted"/>
<gene>
    <name evidence="2" type="ORF">ACFOW6_12205</name>
</gene>
<evidence type="ECO:0000313" key="3">
    <source>
        <dbReference type="Proteomes" id="UP001595799"/>
    </source>
</evidence>
<dbReference type="EMBL" id="JBHSCW010000006">
    <property type="protein sequence ID" value="MFC4352302.1"/>
    <property type="molecule type" value="Genomic_DNA"/>
</dbReference>
<organism evidence="2 3">
    <name type="scientific">Fodinicurvata halophila</name>
    <dbReference type="NCBI Taxonomy" id="1419723"/>
    <lineage>
        <taxon>Bacteria</taxon>
        <taxon>Pseudomonadati</taxon>
        <taxon>Pseudomonadota</taxon>
        <taxon>Alphaproteobacteria</taxon>
        <taxon>Rhodospirillales</taxon>
        <taxon>Rhodovibrionaceae</taxon>
        <taxon>Fodinicurvata</taxon>
    </lineage>
</organism>
<evidence type="ECO:0000313" key="2">
    <source>
        <dbReference type="EMBL" id="MFC4352302.1"/>
    </source>
</evidence>